<dbReference type="EMBL" id="JQ085821">
    <property type="protein sequence ID" value="AFD03296.1"/>
    <property type="molecule type" value="Genomic_DNA"/>
</dbReference>
<proteinExistence type="predicted"/>
<dbReference type="AlphaFoldDB" id="H9BWX4"/>
<sequence length="44" mass="5059">MLDDDLQKKLREKQAQLIKQSKKSVSFSKVVNLILSEGIKKSKK</sequence>
<protein>
    <submittedName>
        <fullName evidence="1">Uncharacterized protein</fullName>
    </submittedName>
</protein>
<evidence type="ECO:0000313" key="1">
    <source>
        <dbReference type="EMBL" id="AFD03296.1"/>
    </source>
</evidence>
<accession>H9BWX4</accession>
<organism evidence="1">
    <name type="scientific">uncultured archaeon W4-93a</name>
    <dbReference type="NCBI Taxonomy" id="1131007"/>
    <lineage>
        <taxon>Archaea</taxon>
        <taxon>environmental samples</taxon>
    </lineage>
</organism>
<name>H9BWX4_9ARCH</name>
<reference evidence="1" key="1">
    <citation type="submission" date="2011-11" db="EMBL/GenBank/DDBJ databases">
        <title>Construction and analysis of a metagenome of deep-sea sediment.</title>
        <authorList>
            <person name="Huo Y.-Y."/>
            <person name="Cheng H."/>
            <person name="Wu M."/>
        </authorList>
    </citation>
    <scope>NUCLEOTIDE SEQUENCE</scope>
</reference>